<dbReference type="AlphaFoldDB" id="A0A5J4WEN4"/>
<keyword evidence="1" id="KW-0812">Transmembrane</keyword>
<gene>
    <name evidence="2" type="ORF">EZS28_011446</name>
</gene>
<accession>A0A5J4WEN4</accession>
<keyword evidence="1" id="KW-1133">Transmembrane helix</keyword>
<name>A0A5J4WEN4_9EUKA</name>
<evidence type="ECO:0000313" key="3">
    <source>
        <dbReference type="Proteomes" id="UP000324800"/>
    </source>
</evidence>
<reference evidence="2 3" key="1">
    <citation type="submission" date="2019-03" db="EMBL/GenBank/DDBJ databases">
        <title>Single cell metagenomics reveals metabolic interactions within the superorganism composed of flagellate Streblomastix strix and complex community of Bacteroidetes bacteria on its surface.</title>
        <authorList>
            <person name="Treitli S.C."/>
            <person name="Kolisko M."/>
            <person name="Husnik F."/>
            <person name="Keeling P."/>
            <person name="Hampl V."/>
        </authorList>
    </citation>
    <scope>NUCLEOTIDE SEQUENCE [LARGE SCALE GENOMIC DNA]</scope>
    <source>
        <strain evidence="2">ST1C</strain>
    </source>
</reference>
<evidence type="ECO:0000313" key="2">
    <source>
        <dbReference type="EMBL" id="KAA6393032.1"/>
    </source>
</evidence>
<sequence length="162" mass="18552">MGLIRLKIKSASQLASDAVRAGSFKAEIIKRLQTKQTRQPKPLILIFSFLFISLGLVIVLFVFSYIFISTNFISDVDAGRAKRRAIVVAEYMNIALYYSKYYMFEVLMIDQDGGTELDAVYDEAAGVTYPLVIEFNKEYLRLKTSWNGSRNALRYDTPWYDA</sequence>
<dbReference type="Proteomes" id="UP000324800">
    <property type="component" value="Unassembled WGS sequence"/>
</dbReference>
<protein>
    <submittedName>
        <fullName evidence="2">Uncharacterized protein</fullName>
    </submittedName>
</protein>
<evidence type="ECO:0000256" key="1">
    <source>
        <dbReference type="SAM" id="Phobius"/>
    </source>
</evidence>
<feature type="transmembrane region" description="Helical" evidence="1">
    <location>
        <begin position="43"/>
        <end position="68"/>
    </location>
</feature>
<comment type="caution">
    <text evidence="2">The sequence shown here is derived from an EMBL/GenBank/DDBJ whole genome shotgun (WGS) entry which is preliminary data.</text>
</comment>
<organism evidence="2 3">
    <name type="scientific">Streblomastix strix</name>
    <dbReference type="NCBI Taxonomy" id="222440"/>
    <lineage>
        <taxon>Eukaryota</taxon>
        <taxon>Metamonada</taxon>
        <taxon>Preaxostyla</taxon>
        <taxon>Oxymonadida</taxon>
        <taxon>Streblomastigidae</taxon>
        <taxon>Streblomastix</taxon>
    </lineage>
</organism>
<proteinExistence type="predicted"/>
<keyword evidence="1" id="KW-0472">Membrane</keyword>
<dbReference type="EMBL" id="SNRW01002360">
    <property type="protein sequence ID" value="KAA6393032.1"/>
    <property type="molecule type" value="Genomic_DNA"/>
</dbReference>